<comment type="subcellular location">
    <subcellularLocation>
        <location evidence="1">Cell inner membrane</location>
        <topology evidence="1">Multi-pass membrane protein</topology>
    </subcellularLocation>
</comment>
<dbReference type="InterPro" id="IPR010656">
    <property type="entry name" value="DctM"/>
</dbReference>
<feature type="transmembrane region" description="Helical" evidence="7">
    <location>
        <begin position="46"/>
        <end position="69"/>
    </location>
</feature>
<feature type="transmembrane region" description="Helical" evidence="7">
    <location>
        <begin position="319"/>
        <end position="336"/>
    </location>
</feature>
<comment type="caution">
    <text evidence="9">The sequence shown here is derived from an EMBL/GenBank/DDBJ whole genome shotgun (WGS) entry which is preliminary data.</text>
</comment>
<feature type="transmembrane region" description="Helical" evidence="7">
    <location>
        <begin position="278"/>
        <end position="299"/>
    </location>
</feature>
<keyword evidence="3" id="KW-0997">Cell inner membrane</keyword>
<evidence type="ECO:0000256" key="7">
    <source>
        <dbReference type="SAM" id="Phobius"/>
    </source>
</evidence>
<evidence type="ECO:0000256" key="2">
    <source>
        <dbReference type="ARBA" id="ARBA00022475"/>
    </source>
</evidence>
<dbReference type="EMBL" id="JACNJH010000102">
    <property type="protein sequence ID" value="MBC8360731.1"/>
    <property type="molecule type" value="Genomic_DNA"/>
</dbReference>
<feature type="transmembrane region" description="Helical" evidence="7">
    <location>
        <begin position="134"/>
        <end position="161"/>
    </location>
</feature>
<dbReference type="GO" id="GO:0005886">
    <property type="term" value="C:plasma membrane"/>
    <property type="evidence" value="ECO:0007669"/>
    <property type="project" value="UniProtKB-SubCell"/>
</dbReference>
<dbReference type="PIRSF" id="PIRSF006066">
    <property type="entry name" value="HI0050"/>
    <property type="match status" value="1"/>
</dbReference>
<dbReference type="Proteomes" id="UP000603434">
    <property type="component" value="Unassembled WGS sequence"/>
</dbReference>
<keyword evidence="4 7" id="KW-0812">Transmembrane</keyword>
<protein>
    <submittedName>
        <fullName evidence="9">TRAP transporter large permease subunit</fullName>
    </submittedName>
</protein>
<feature type="transmembrane region" description="Helical" evidence="7">
    <location>
        <begin position="173"/>
        <end position="197"/>
    </location>
</feature>
<accession>A0A8J6NPT0</accession>
<dbReference type="InterPro" id="IPR004681">
    <property type="entry name" value="TRAP_DctM"/>
</dbReference>
<dbReference type="NCBIfam" id="TIGR00786">
    <property type="entry name" value="dctM"/>
    <property type="match status" value="1"/>
</dbReference>
<evidence type="ECO:0000256" key="6">
    <source>
        <dbReference type="ARBA" id="ARBA00023136"/>
    </source>
</evidence>
<dbReference type="AlphaFoldDB" id="A0A8J6NPT0"/>
<evidence type="ECO:0000256" key="3">
    <source>
        <dbReference type="ARBA" id="ARBA00022519"/>
    </source>
</evidence>
<feature type="transmembrane region" description="Helical" evidence="7">
    <location>
        <begin position="90"/>
        <end position="122"/>
    </location>
</feature>
<dbReference type="Pfam" id="PF06808">
    <property type="entry name" value="DctM"/>
    <property type="match status" value="1"/>
</dbReference>
<feature type="transmembrane region" description="Helical" evidence="7">
    <location>
        <begin position="237"/>
        <end position="257"/>
    </location>
</feature>
<evidence type="ECO:0000313" key="10">
    <source>
        <dbReference type="Proteomes" id="UP000603434"/>
    </source>
</evidence>
<evidence type="ECO:0000256" key="5">
    <source>
        <dbReference type="ARBA" id="ARBA00022989"/>
    </source>
</evidence>
<gene>
    <name evidence="9" type="ORF">H8E23_04985</name>
</gene>
<dbReference type="PANTHER" id="PTHR33362">
    <property type="entry name" value="SIALIC ACID TRAP TRANSPORTER PERMEASE PROTEIN SIAT-RELATED"/>
    <property type="match status" value="1"/>
</dbReference>
<proteinExistence type="predicted"/>
<keyword evidence="2" id="KW-1003">Cell membrane</keyword>
<evidence type="ECO:0000259" key="8">
    <source>
        <dbReference type="Pfam" id="PF06808"/>
    </source>
</evidence>
<dbReference type="GO" id="GO:0022857">
    <property type="term" value="F:transmembrane transporter activity"/>
    <property type="evidence" value="ECO:0007669"/>
    <property type="project" value="TreeGrafter"/>
</dbReference>
<evidence type="ECO:0000313" key="9">
    <source>
        <dbReference type="EMBL" id="MBC8360731.1"/>
    </source>
</evidence>
<reference evidence="9 10" key="1">
    <citation type="submission" date="2020-08" db="EMBL/GenBank/DDBJ databases">
        <title>Bridging the membrane lipid divide: bacteria of the FCB group superphylum have the potential to synthesize archaeal ether lipids.</title>
        <authorList>
            <person name="Villanueva L."/>
            <person name="Von Meijenfeldt F.A.B."/>
            <person name="Westbye A.B."/>
            <person name="Yadav S."/>
            <person name="Hopmans E.C."/>
            <person name="Dutilh B.E."/>
            <person name="Sinninghe Damste J.S."/>
        </authorList>
    </citation>
    <scope>NUCLEOTIDE SEQUENCE [LARGE SCALE GENOMIC DNA]</scope>
    <source>
        <strain evidence="9">NIOZ-UU30</strain>
    </source>
</reference>
<organism evidence="9 10">
    <name type="scientific">Candidatus Desulfatibia profunda</name>
    <dbReference type="NCBI Taxonomy" id="2841695"/>
    <lineage>
        <taxon>Bacteria</taxon>
        <taxon>Pseudomonadati</taxon>
        <taxon>Thermodesulfobacteriota</taxon>
        <taxon>Desulfobacteria</taxon>
        <taxon>Desulfobacterales</taxon>
        <taxon>Desulfobacterales incertae sedis</taxon>
        <taxon>Candidatus Desulfatibia</taxon>
    </lineage>
</organism>
<sequence length="429" mass="46495">MTIYIFALILILLALLGTPLFAVILAVAMLGFHYLDVSLSVIAIEIYRIANTPLLLALPLFTFAGYILGESKTSHRLVRLTRAFLCWMPGGLAIVAFIACALFTAFTGASGVTIVALGALLYPALIQDGYKDKFSLGLVTTSGSLGLLFPPSLPLILYGIIAQQMSVGKKVAINDLFLAGLLPGLLMVVLLSLYSLWENRLNPTITRTAFSSAEAVSAFKEAIWEIPLPFFVLGGIYGGYFAISEAAAATAMYVLVVEVFIYKEISLSKLPAIMRDSMVMVGGILLILGVSLASTNFLIDAEVPMRLFDLIQAQVTNKIVFLILLNILLLILGAILDIFSALVIMVPIILPVAVSYGIDPVHLGIIFLANMQIGYVTPPVGMNLFIASYRFNKPIAELYRAALPFMIVLFAAVLVITYWPSLSLVFLQK</sequence>
<evidence type="ECO:0000256" key="4">
    <source>
        <dbReference type="ARBA" id="ARBA00022692"/>
    </source>
</evidence>
<feature type="domain" description="TRAP C4-dicarboxylate transport system permease DctM subunit" evidence="8">
    <location>
        <begin position="9"/>
        <end position="421"/>
    </location>
</feature>
<feature type="transmembrane region" description="Helical" evidence="7">
    <location>
        <begin position="364"/>
        <end position="386"/>
    </location>
</feature>
<dbReference type="PANTHER" id="PTHR33362:SF5">
    <property type="entry name" value="C4-DICARBOXYLATE TRAP TRANSPORTER LARGE PERMEASE PROTEIN DCTM"/>
    <property type="match status" value="1"/>
</dbReference>
<evidence type="ECO:0000256" key="1">
    <source>
        <dbReference type="ARBA" id="ARBA00004429"/>
    </source>
</evidence>
<keyword evidence="5 7" id="KW-1133">Transmembrane helix</keyword>
<name>A0A8J6NPT0_9BACT</name>
<feature type="transmembrane region" description="Helical" evidence="7">
    <location>
        <begin position="398"/>
        <end position="419"/>
    </location>
</feature>
<keyword evidence="6 7" id="KW-0472">Membrane</keyword>